<feature type="region of interest" description="Disordered" evidence="2">
    <location>
        <begin position="907"/>
        <end position="969"/>
    </location>
</feature>
<protein>
    <submittedName>
        <fullName evidence="5">Rho guanine nucleotide exchange factor 10-like</fullName>
    </submittedName>
</protein>
<feature type="compositionally biased region" description="Basic and acidic residues" evidence="2">
    <location>
        <begin position="48"/>
        <end position="57"/>
    </location>
</feature>
<evidence type="ECO:0000259" key="3">
    <source>
        <dbReference type="PROSITE" id="PS50010"/>
    </source>
</evidence>
<proteinExistence type="predicted"/>
<dbReference type="PANTHER" id="PTHR12877">
    <property type="entry name" value="RHO GUANINE NUCLEOTIDE EXCHANGE FACTOR"/>
    <property type="match status" value="1"/>
</dbReference>
<feature type="region of interest" description="Disordered" evidence="2">
    <location>
        <begin position="1062"/>
        <end position="1095"/>
    </location>
</feature>
<dbReference type="SMART" id="SM00325">
    <property type="entry name" value="RhoGEF"/>
    <property type="match status" value="1"/>
</dbReference>
<evidence type="ECO:0000313" key="5">
    <source>
        <dbReference type="RefSeq" id="XP_022335986.1"/>
    </source>
</evidence>
<dbReference type="PROSITE" id="PS50010">
    <property type="entry name" value="DH_2"/>
    <property type="match status" value="1"/>
</dbReference>
<dbReference type="Pfam" id="PF19057">
    <property type="entry name" value="PH_19"/>
    <property type="match status" value="1"/>
</dbReference>
<feature type="compositionally biased region" description="Polar residues" evidence="2">
    <location>
        <begin position="59"/>
        <end position="75"/>
    </location>
</feature>
<dbReference type="AlphaFoldDB" id="A0A8B8E923"/>
<reference evidence="5" key="1">
    <citation type="submission" date="2025-08" db="UniProtKB">
        <authorList>
            <consortium name="RefSeq"/>
        </authorList>
    </citation>
    <scope>IDENTIFICATION</scope>
    <source>
        <tissue evidence="5">Whole sample</tissue>
    </source>
</reference>
<dbReference type="CDD" id="cd00160">
    <property type="entry name" value="RhoGEF"/>
    <property type="match status" value="1"/>
</dbReference>
<dbReference type="GO" id="GO:0051496">
    <property type="term" value="P:positive regulation of stress fiber assembly"/>
    <property type="evidence" value="ECO:0007669"/>
    <property type="project" value="TreeGrafter"/>
</dbReference>
<name>A0A8B8E923_CRAVI</name>
<dbReference type="OrthoDB" id="28697at2759"/>
<dbReference type="SUPFAM" id="SSF50998">
    <property type="entry name" value="Quinoprotein alcohol dehydrogenase-like"/>
    <property type="match status" value="1"/>
</dbReference>
<dbReference type="Gene3D" id="1.20.900.10">
    <property type="entry name" value="Dbl homology (DH) domain"/>
    <property type="match status" value="1"/>
</dbReference>
<dbReference type="FunFam" id="1.20.900.10:FF:000003">
    <property type="entry name" value="Rho guanine nucleotide exchange factor 10 like"/>
    <property type="match status" value="1"/>
</dbReference>
<dbReference type="GeneID" id="111132467"/>
<organism evidence="4 5">
    <name type="scientific">Crassostrea virginica</name>
    <name type="common">Eastern oyster</name>
    <dbReference type="NCBI Taxonomy" id="6565"/>
    <lineage>
        <taxon>Eukaryota</taxon>
        <taxon>Metazoa</taxon>
        <taxon>Spiralia</taxon>
        <taxon>Lophotrochozoa</taxon>
        <taxon>Mollusca</taxon>
        <taxon>Bivalvia</taxon>
        <taxon>Autobranchia</taxon>
        <taxon>Pteriomorphia</taxon>
        <taxon>Ostreida</taxon>
        <taxon>Ostreoidea</taxon>
        <taxon>Ostreidae</taxon>
        <taxon>Crassostrea</taxon>
    </lineage>
</organism>
<evidence type="ECO:0000313" key="4">
    <source>
        <dbReference type="Proteomes" id="UP000694844"/>
    </source>
</evidence>
<feature type="compositionally biased region" description="Basic and acidic residues" evidence="2">
    <location>
        <begin position="76"/>
        <end position="85"/>
    </location>
</feature>
<feature type="compositionally biased region" description="Polar residues" evidence="2">
    <location>
        <begin position="1062"/>
        <end position="1079"/>
    </location>
</feature>
<dbReference type="InterPro" id="IPR039919">
    <property type="entry name" value="ARHGEF10/ARHGEF17"/>
</dbReference>
<dbReference type="PANTHER" id="PTHR12877:SF7">
    <property type="entry name" value="RHO GUANINE NUCLEOTIDE EXCHANGE FACTOR 10-LIKE PROTEIN"/>
    <property type="match status" value="1"/>
</dbReference>
<dbReference type="InterPro" id="IPR011047">
    <property type="entry name" value="Quinoprotein_ADH-like_sf"/>
</dbReference>
<dbReference type="Pfam" id="PF00621">
    <property type="entry name" value="RhoGEF"/>
    <property type="match status" value="1"/>
</dbReference>
<sequence length="1136" mass="128526">MSEGCWLYVSVALGFDTVLKVTIINCSVMSVDEKGEELYEPLGQDDPLGNRESRRGPGSDSTESTLSSGLDFNKSSSKDESDTYSDKPLPPTPDQRPLTEEDCPVKPVNINLKKHPPPNLPPPPEGIQRDQEMKAHVLRSIIDSEKTYLDSLGRIVNDYKSSILFTYNLDKECVRVVFSKAEEILHHHKMFQIELAESVKNWFTEEKIGAIFTASFSKDMVVNVYSEYVNNFPMAMEEIKAAQISKPGLDEFLKDMSKDRLPLLDLMIKPIQRFPQFIMLTKDLLKYTPHHHHDRSSLQTALTDLENVTHILNERKRESEELFQAKKLQKVLNYKFPGEREARLVRQDKMNEMGQDRGVPTKLRKLYLLDDFIICCSIQGNNQQRVKWVKQLSDLEIKDTSITPDIKSIVKGSSDNKEDDICYLHRDLGDMMHDVTVLGQISTLISSLKMSHEGLSEDKVQEAITDLQLKIQSKDQQLSSTITLQDPKFGGKESRYIFQTSSPEIKQEWSIDFIVTKLKRDHLNNPSWYMSGSSNKQKSIHQPAMYVRHMSVDLPKHFTKVKCAVPVYLSGGGANSDISMQHLWVVTTSETRAQVSLVSVHTTRLTLIESFKATDTDIVTVETVPAISNTDQNEAFVEDTVWMSTEKREILVYSLLDENGVRNFTTGGRKPRSKFYCHGVALAIKYAENRTFVGLRDGKLLIYDRDENDGKWSVDAPHIVDIGSDMPISYIIAIENKIWVASANTIYIIPVNKNEFQDQLVCDGGVVISAMVRSGCGLWMSFKDKSYVRLYHIETKEHLQEINIGSTVDQMMSESKYCSEGKNPKTTTVTSLMASRGLLWVGTSLGITCSLPLPRLRDGVPLIKGRPDVSLHAHNGPVQFLIPIYCGTVNLWQRTQGLNSTESMVWRENATSRKERKGSKDSLEDQVKEVRTPKEMEETSAQANGLILDQAETPSERGSTDTGLNRRKSRSAENLFSASKKMEFRHSDNVQEKALTLSTELMQKLDNRNLATANANSQGDENEIKKYFGDLMSNEEVKREQSLKYDRVKQTKFEEIFSAGSSDSTDITKSIKQKQSSVRTHGDQRPSAVNETSQSRNCNAVVVVSGGDGYIDWRSTTQSHKIHSTEASLMLWIYKF</sequence>
<keyword evidence="1" id="KW-0344">Guanine-nucleotide releasing factor</keyword>
<dbReference type="GO" id="GO:0005085">
    <property type="term" value="F:guanyl-nucleotide exchange factor activity"/>
    <property type="evidence" value="ECO:0007669"/>
    <property type="project" value="UniProtKB-KW"/>
</dbReference>
<dbReference type="GO" id="GO:0030036">
    <property type="term" value="P:actin cytoskeleton organization"/>
    <property type="evidence" value="ECO:0007669"/>
    <property type="project" value="TreeGrafter"/>
</dbReference>
<dbReference type="InterPro" id="IPR035899">
    <property type="entry name" value="DBL_dom_sf"/>
</dbReference>
<evidence type="ECO:0000256" key="1">
    <source>
        <dbReference type="ARBA" id="ARBA00022658"/>
    </source>
</evidence>
<dbReference type="GO" id="GO:0005737">
    <property type="term" value="C:cytoplasm"/>
    <property type="evidence" value="ECO:0007669"/>
    <property type="project" value="UniProtKB-ARBA"/>
</dbReference>
<feature type="domain" description="DH" evidence="3">
    <location>
        <begin position="133"/>
        <end position="315"/>
    </location>
</feature>
<dbReference type="Pfam" id="PF19056">
    <property type="entry name" value="WD40_2"/>
    <property type="match status" value="1"/>
</dbReference>
<dbReference type="Proteomes" id="UP000694844">
    <property type="component" value="Chromosome 5"/>
</dbReference>
<gene>
    <name evidence="5" type="primary">LOC111132467</name>
</gene>
<dbReference type="InterPro" id="IPR000219">
    <property type="entry name" value="DH_dom"/>
</dbReference>
<evidence type="ECO:0000256" key="2">
    <source>
        <dbReference type="SAM" id="MobiDB-lite"/>
    </source>
</evidence>
<feature type="compositionally biased region" description="Basic and acidic residues" evidence="2">
    <location>
        <begin position="910"/>
        <end position="937"/>
    </location>
</feature>
<accession>A0A8B8E923</accession>
<dbReference type="SUPFAM" id="SSF48065">
    <property type="entry name" value="DBL homology domain (DH-domain)"/>
    <property type="match status" value="1"/>
</dbReference>
<feature type="region of interest" description="Disordered" evidence="2">
    <location>
        <begin position="39"/>
        <end position="102"/>
    </location>
</feature>
<keyword evidence="4" id="KW-1185">Reference proteome</keyword>
<dbReference type="RefSeq" id="XP_022335986.1">
    <property type="nucleotide sequence ID" value="XM_022480278.1"/>
</dbReference>
<dbReference type="KEGG" id="cvn:111132467"/>